<dbReference type="Proteomes" id="UP001604336">
    <property type="component" value="Unassembled WGS sequence"/>
</dbReference>
<sequence>MARANQMVDRLTQLIEQQARQIEQLVNRPVNNPNQERDQSSERFRRLNPPTFIEAKDPVEAENWLRTMERMFAYAHVDNVEKVTCASFMLRGSAGHWWDTLVSMGETTNLTWEEQPVKILMRETKRLRNKEVPLVRVLWRSNTIEEETWEREDEMKKKFPELF</sequence>
<dbReference type="PANTHER" id="PTHR46148">
    <property type="entry name" value="CHROMO DOMAIN-CONTAINING PROTEIN"/>
    <property type="match status" value="1"/>
</dbReference>
<gene>
    <name evidence="2" type="ORF">Adt_05026</name>
</gene>
<evidence type="ECO:0000256" key="1">
    <source>
        <dbReference type="SAM" id="MobiDB-lite"/>
    </source>
</evidence>
<proteinExistence type="predicted"/>
<feature type="compositionally biased region" description="Basic and acidic residues" evidence="1">
    <location>
        <begin position="35"/>
        <end position="45"/>
    </location>
</feature>
<accession>A0ABD1V2X9</accession>
<reference evidence="3" key="1">
    <citation type="submission" date="2024-07" db="EMBL/GenBank/DDBJ databases">
        <title>Two chromosome-level genome assemblies of Korean endemic species Abeliophyllum distichum and Forsythia ovata (Oleaceae).</title>
        <authorList>
            <person name="Jang H."/>
        </authorList>
    </citation>
    <scope>NUCLEOTIDE SEQUENCE [LARGE SCALE GENOMIC DNA]</scope>
</reference>
<name>A0ABD1V2X9_9LAMI</name>
<protein>
    <recommendedName>
        <fullName evidence="4">Retrotransposon gag domain-containing protein</fullName>
    </recommendedName>
</protein>
<dbReference type="AlphaFoldDB" id="A0ABD1V2X9"/>
<keyword evidence="3" id="KW-1185">Reference proteome</keyword>
<organism evidence="2 3">
    <name type="scientific">Abeliophyllum distichum</name>
    <dbReference type="NCBI Taxonomy" id="126358"/>
    <lineage>
        <taxon>Eukaryota</taxon>
        <taxon>Viridiplantae</taxon>
        <taxon>Streptophyta</taxon>
        <taxon>Embryophyta</taxon>
        <taxon>Tracheophyta</taxon>
        <taxon>Spermatophyta</taxon>
        <taxon>Magnoliopsida</taxon>
        <taxon>eudicotyledons</taxon>
        <taxon>Gunneridae</taxon>
        <taxon>Pentapetalae</taxon>
        <taxon>asterids</taxon>
        <taxon>lamiids</taxon>
        <taxon>Lamiales</taxon>
        <taxon>Oleaceae</taxon>
        <taxon>Forsythieae</taxon>
        <taxon>Abeliophyllum</taxon>
    </lineage>
</organism>
<evidence type="ECO:0008006" key="4">
    <source>
        <dbReference type="Google" id="ProtNLM"/>
    </source>
</evidence>
<evidence type="ECO:0000313" key="2">
    <source>
        <dbReference type="EMBL" id="KAL2531675.1"/>
    </source>
</evidence>
<feature type="region of interest" description="Disordered" evidence="1">
    <location>
        <begin position="26"/>
        <end position="49"/>
    </location>
</feature>
<comment type="caution">
    <text evidence="2">The sequence shown here is derived from an EMBL/GenBank/DDBJ whole genome shotgun (WGS) entry which is preliminary data.</text>
</comment>
<evidence type="ECO:0000313" key="3">
    <source>
        <dbReference type="Proteomes" id="UP001604336"/>
    </source>
</evidence>
<dbReference type="PANTHER" id="PTHR46148:SF57">
    <property type="entry name" value="OS12G0499874 PROTEIN"/>
    <property type="match status" value="1"/>
</dbReference>
<dbReference type="EMBL" id="JBFOLK010000002">
    <property type="protein sequence ID" value="KAL2531675.1"/>
    <property type="molecule type" value="Genomic_DNA"/>
</dbReference>